<dbReference type="PANTHER" id="PTHR18842">
    <property type="entry name" value="INTERLEUKIN-1 RECEPTOR-ASSOCIATED KINASE 1-BINDING PROTEIN 1"/>
    <property type="match status" value="1"/>
</dbReference>
<dbReference type="Gene3D" id="3.30.110.170">
    <property type="entry name" value="Protein of unknown function (DUF541), domain 1"/>
    <property type="match status" value="1"/>
</dbReference>
<keyword evidence="7" id="KW-1185">Reference proteome</keyword>
<evidence type="ECO:0000256" key="1">
    <source>
        <dbReference type="ARBA" id="ARBA00004123"/>
    </source>
</evidence>
<reference evidence="6" key="2">
    <citation type="submission" date="2021-01" db="UniProtKB">
        <authorList>
            <consortium name="EnsemblMetazoa"/>
        </authorList>
    </citation>
    <scope>IDENTIFICATION</scope>
</reference>
<dbReference type="Proteomes" id="UP000007110">
    <property type="component" value="Unassembled WGS sequence"/>
</dbReference>
<dbReference type="Gene3D" id="3.30.70.2970">
    <property type="entry name" value="Protein of unknown function (DUF541), domain 2"/>
    <property type="match status" value="1"/>
</dbReference>
<dbReference type="PANTHER" id="PTHR18842:SF2">
    <property type="entry name" value="INTERLEUKIN-1 RECEPTOR-ASSOCIATED KINASE 1-BINDING PROTEIN 1"/>
    <property type="match status" value="1"/>
</dbReference>
<dbReference type="RefSeq" id="XP_030850617.1">
    <property type="nucleotide sequence ID" value="XM_030994757.1"/>
</dbReference>
<comment type="subcellular location">
    <subcellularLocation>
        <location evidence="2">Cytoplasm</location>
    </subcellularLocation>
    <subcellularLocation>
        <location evidence="1">Nucleus</location>
    </subcellularLocation>
</comment>
<name>A0A7M7T396_STRPU</name>
<protein>
    <recommendedName>
        <fullName evidence="8">Interleukin-1 receptor-associated kinase 1-binding protein 1</fullName>
    </recommendedName>
</protein>
<dbReference type="OrthoDB" id="6365554at2759"/>
<accession>A0A7M7T396</accession>
<evidence type="ECO:0000256" key="3">
    <source>
        <dbReference type="ARBA" id="ARBA00005509"/>
    </source>
</evidence>
<keyword evidence="4" id="KW-0963">Cytoplasm</keyword>
<organism evidence="6 7">
    <name type="scientific">Strongylocentrotus purpuratus</name>
    <name type="common">Purple sea urchin</name>
    <dbReference type="NCBI Taxonomy" id="7668"/>
    <lineage>
        <taxon>Eukaryota</taxon>
        <taxon>Metazoa</taxon>
        <taxon>Echinodermata</taxon>
        <taxon>Eleutherozoa</taxon>
        <taxon>Echinozoa</taxon>
        <taxon>Echinoidea</taxon>
        <taxon>Euechinoidea</taxon>
        <taxon>Echinacea</taxon>
        <taxon>Camarodonta</taxon>
        <taxon>Echinidea</taxon>
        <taxon>Strongylocentrotidae</taxon>
        <taxon>Strongylocentrotus</taxon>
    </lineage>
</organism>
<dbReference type="GO" id="GO:0005634">
    <property type="term" value="C:nucleus"/>
    <property type="evidence" value="ECO:0007669"/>
    <property type="project" value="UniProtKB-SubCell"/>
</dbReference>
<proteinExistence type="inferred from homology"/>
<dbReference type="OMA" id="TQTATRE"/>
<dbReference type="FunCoup" id="A0A7M7T396">
    <property type="interactions" value="427"/>
</dbReference>
<dbReference type="GeneID" id="105447263"/>
<reference evidence="7" key="1">
    <citation type="submission" date="2015-02" db="EMBL/GenBank/DDBJ databases">
        <title>Genome sequencing for Strongylocentrotus purpuratus.</title>
        <authorList>
            <person name="Murali S."/>
            <person name="Liu Y."/>
            <person name="Vee V."/>
            <person name="English A."/>
            <person name="Wang M."/>
            <person name="Skinner E."/>
            <person name="Han Y."/>
            <person name="Muzny D.M."/>
            <person name="Worley K.C."/>
            <person name="Gibbs R.A."/>
        </authorList>
    </citation>
    <scope>NUCLEOTIDE SEQUENCE</scope>
</reference>
<evidence type="ECO:0000256" key="4">
    <source>
        <dbReference type="ARBA" id="ARBA00022490"/>
    </source>
</evidence>
<dbReference type="GO" id="GO:0005737">
    <property type="term" value="C:cytoplasm"/>
    <property type="evidence" value="ECO:0007669"/>
    <property type="project" value="UniProtKB-SubCell"/>
</dbReference>
<evidence type="ECO:0000256" key="5">
    <source>
        <dbReference type="ARBA" id="ARBA00023242"/>
    </source>
</evidence>
<dbReference type="AlphaFoldDB" id="A0A7M7T396"/>
<evidence type="ECO:0008006" key="8">
    <source>
        <dbReference type="Google" id="ProtNLM"/>
    </source>
</evidence>
<dbReference type="InterPro" id="IPR030312">
    <property type="entry name" value="IRAK1BP1"/>
</dbReference>
<dbReference type="Pfam" id="PF04402">
    <property type="entry name" value="SIMPL"/>
    <property type="match status" value="1"/>
</dbReference>
<evidence type="ECO:0000256" key="2">
    <source>
        <dbReference type="ARBA" id="ARBA00004496"/>
    </source>
</evidence>
<dbReference type="InterPro" id="IPR007497">
    <property type="entry name" value="SIMPL/DUF541"/>
</dbReference>
<keyword evidence="5" id="KW-0539">Nucleus</keyword>
<evidence type="ECO:0000313" key="6">
    <source>
        <dbReference type="EnsemblMetazoa" id="XP_030850617"/>
    </source>
</evidence>
<sequence>GENPKSRAAEKCREIQVSAVGEAFATPNRGRVSVVVRSQKETVADSKNSVSRRLDYVIQTLHTHNVKEGDVSTTRSVRRIDGLFHVEAEVLVVFVDLIKCQEVCNFLVEKLDDSVTVSLPCFFHAPHSVDNVRRQACVNAVKNARQKAIEVTRLLRQSLGHPIMIKEEHCHEWEGPAAAQETGNGQEGPMTFQQRLTSGTLNVSVKVLASFELVPREKSKGNKT</sequence>
<dbReference type="GO" id="GO:0043123">
    <property type="term" value="P:positive regulation of canonical NF-kappaB signal transduction"/>
    <property type="evidence" value="ECO:0007669"/>
    <property type="project" value="InterPro"/>
</dbReference>
<dbReference type="InParanoid" id="A0A7M7T396"/>
<evidence type="ECO:0000313" key="7">
    <source>
        <dbReference type="Proteomes" id="UP000007110"/>
    </source>
</evidence>
<dbReference type="KEGG" id="spu:105447263"/>
<dbReference type="CTD" id="134728"/>
<dbReference type="GO" id="GO:0006955">
    <property type="term" value="P:immune response"/>
    <property type="evidence" value="ECO:0007669"/>
    <property type="project" value="InterPro"/>
</dbReference>
<dbReference type="FunFam" id="3.30.110.170:FF:000005">
    <property type="entry name" value="interleukin-1 receptor-associated kinase 1-binding protein 1-like"/>
    <property type="match status" value="1"/>
</dbReference>
<dbReference type="EnsemblMetazoa" id="XM_030994757">
    <property type="protein sequence ID" value="XP_030850617"/>
    <property type="gene ID" value="LOC105447263"/>
</dbReference>
<comment type="similarity">
    <text evidence="3">Belongs to the IRAK1BP1 family.</text>
</comment>